<evidence type="ECO:0000313" key="3">
    <source>
        <dbReference type="Proteomes" id="UP000317158"/>
    </source>
</evidence>
<name>A0A520KU49_METT2</name>
<evidence type="ECO:0000313" key="2">
    <source>
        <dbReference type="EMBL" id="RZN65647.1"/>
    </source>
</evidence>
<dbReference type="GO" id="GO:0016301">
    <property type="term" value="F:kinase activity"/>
    <property type="evidence" value="ECO:0007669"/>
    <property type="project" value="UniProtKB-KW"/>
</dbReference>
<dbReference type="Gene3D" id="3.40.1160.10">
    <property type="entry name" value="Acetylglutamate kinase-like"/>
    <property type="match status" value="1"/>
</dbReference>
<comment type="caution">
    <text evidence="2">The sequence shown here is derived from an EMBL/GenBank/DDBJ whole genome shotgun (WGS) entry which is preliminary data.</text>
</comment>
<gene>
    <name evidence="2" type="ORF">EF806_00235</name>
</gene>
<dbReference type="InterPro" id="IPR036393">
    <property type="entry name" value="AceGlu_kinase-like_sf"/>
</dbReference>
<reference evidence="2 3" key="1">
    <citation type="journal article" date="2019" name="Nat. Microbiol.">
        <title>Wide diversity of methane and short-chain alkane metabolisms in uncultured archaea.</title>
        <authorList>
            <person name="Borrel G."/>
            <person name="Adam P.S."/>
            <person name="McKay L.J."/>
            <person name="Chen L.X."/>
            <person name="Sierra-Garcia I.N."/>
            <person name="Sieber C.M."/>
            <person name="Letourneur Q."/>
            <person name="Ghozlane A."/>
            <person name="Andersen G.L."/>
            <person name="Li W.J."/>
            <person name="Hallam S.J."/>
            <person name="Muyzer G."/>
            <person name="de Oliveira V.M."/>
            <person name="Inskeep W.P."/>
            <person name="Banfield J.F."/>
            <person name="Gribaldo S."/>
        </authorList>
    </citation>
    <scope>NUCLEOTIDE SEQUENCE [LARGE SCALE GENOMIC DNA]</scope>
    <source>
        <strain evidence="2">NM1a</strain>
    </source>
</reference>
<feature type="domain" description="Aspartate/glutamate/uridylate kinase" evidence="1">
    <location>
        <begin position="2"/>
        <end position="161"/>
    </location>
</feature>
<dbReference type="Proteomes" id="UP000317158">
    <property type="component" value="Unassembled WGS sequence"/>
</dbReference>
<dbReference type="EMBL" id="RXIF01000001">
    <property type="protein sequence ID" value="RZN65647.1"/>
    <property type="molecule type" value="Genomic_DNA"/>
</dbReference>
<organism evidence="2 3">
    <name type="scientific">Methanoliparum thermophilum</name>
    <dbReference type="NCBI Taxonomy" id="2491083"/>
    <lineage>
        <taxon>Archaea</taxon>
        <taxon>Methanobacteriati</taxon>
        <taxon>Methanobacteriota</taxon>
        <taxon>Candidatus Methanoliparia</taxon>
        <taxon>Candidatus Methanoliparales</taxon>
        <taxon>Candidatus Methanoliparaceae</taxon>
        <taxon>Candidatus Methanoliparum</taxon>
    </lineage>
</organism>
<dbReference type="SUPFAM" id="SSF53633">
    <property type="entry name" value="Carbamate kinase-like"/>
    <property type="match status" value="1"/>
</dbReference>
<dbReference type="AlphaFoldDB" id="A0A520KU49"/>
<keyword evidence="2" id="KW-0418">Kinase</keyword>
<sequence length="206" mass="23094">MAVIKIGGSLIEYRKKIVRDIVDFSNQNNSVTIIVPGGGPFVDFIRRFKINDDQAHWMAVLGMNQYGYLLAESISIPLIESFEELKLSLSKEKAVIFLPYKELRRYDDLPHSWSITSDTIAAWIASKIDLSDLIIATDVEGLYKDGALIDCINAKDMLSLGETCVDAFLPIFLRKKKMSCRVIYGKDSANIIKVLKGFDIGTKIVP</sequence>
<protein>
    <submittedName>
        <fullName evidence="2">Amino acid kinase</fullName>
    </submittedName>
</protein>
<accession>A0A520KU49</accession>
<dbReference type="InterPro" id="IPR011375">
    <property type="entry name" value="MfnE"/>
</dbReference>
<keyword evidence="2" id="KW-0808">Transferase</keyword>
<dbReference type="PIRSF" id="PIRSF004857">
    <property type="entry name" value="Kin_aa_kin"/>
    <property type="match status" value="1"/>
</dbReference>
<evidence type="ECO:0000259" key="1">
    <source>
        <dbReference type="Pfam" id="PF00696"/>
    </source>
</evidence>
<dbReference type="InterPro" id="IPR001048">
    <property type="entry name" value="Asp/Glu/Uridylate_kinase"/>
</dbReference>
<dbReference type="Pfam" id="PF00696">
    <property type="entry name" value="AA_kinase"/>
    <property type="match status" value="1"/>
</dbReference>
<proteinExistence type="predicted"/>